<dbReference type="AlphaFoldDB" id="A0A4C1Z723"/>
<comment type="caution">
    <text evidence="2">The sequence shown here is derived from an EMBL/GenBank/DDBJ whole genome shotgun (WGS) entry which is preliminary data.</text>
</comment>
<proteinExistence type="predicted"/>
<dbReference type="EMBL" id="BGZK01001562">
    <property type="protein sequence ID" value="GBP82405.1"/>
    <property type="molecule type" value="Genomic_DNA"/>
</dbReference>
<accession>A0A4C1Z723</accession>
<gene>
    <name evidence="2" type="ORF">EVAR_49716_1</name>
</gene>
<protein>
    <submittedName>
        <fullName evidence="2">Uncharacterized protein</fullName>
    </submittedName>
</protein>
<evidence type="ECO:0000313" key="3">
    <source>
        <dbReference type="Proteomes" id="UP000299102"/>
    </source>
</evidence>
<sequence>MYELISHGESMKGHRLHDGIKKRPSRRAQSAERPPFCDARAAARAHACDGDVNIYYATPARGTAAAAAYYRP</sequence>
<keyword evidence="3" id="KW-1185">Reference proteome</keyword>
<reference evidence="2 3" key="1">
    <citation type="journal article" date="2019" name="Commun. Biol.">
        <title>The bagworm genome reveals a unique fibroin gene that provides high tensile strength.</title>
        <authorList>
            <person name="Kono N."/>
            <person name="Nakamura H."/>
            <person name="Ohtoshi R."/>
            <person name="Tomita M."/>
            <person name="Numata K."/>
            <person name="Arakawa K."/>
        </authorList>
    </citation>
    <scope>NUCLEOTIDE SEQUENCE [LARGE SCALE GENOMIC DNA]</scope>
</reference>
<evidence type="ECO:0000313" key="2">
    <source>
        <dbReference type="EMBL" id="GBP82405.1"/>
    </source>
</evidence>
<feature type="region of interest" description="Disordered" evidence="1">
    <location>
        <begin position="1"/>
        <end position="34"/>
    </location>
</feature>
<feature type="compositionally biased region" description="Basic and acidic residues" evidence="1">
    <location>
        <begin position="9"/>
        <end position="21"/>
    </location>
</feature>
<evidence type="ECO:0000256" key="1">
    <source>
        <dbReference type="SAM" id="MobiDB-lite"/>
    </source>
</evidence>
<organism evidence="2 3">
    <name type="scientific">Eumeta variegata</name>
    <name type="common">Bagworm moth</name>
    <name type="synonym">Eumeta japonica</name>
    <dbReference type="NCBI Taxonomy" id="151549"/>
    <lineage>
        <taxon>Eukaryota</taxon>
        <taxon>Metazoa</taxon>
        <taxon>Ecdysozoa</taxon>
        <taxon>Arthropoda</taxon>
        <taxon>Hexapoda</taxon>
        <taxon>Insecta</taxon>
        <taxon>Pterygota</taxon>
        <taxon>Neoptera</taxon>
        <taxon>Endopterygota</taxon>
        <taxon>Lepidoptera</taxon>
        <taxon>Glossata</taxon>
        <taxon>Ditrysia</taxon>
        <taxon>Tineoidea</taxon>
        <taxon>Psychidae</taxon>
        <taxon>Oiketicinae</taxon>
        <taxon>Eumeta</taxon>
    </lineage>
</organism>
<dbReference type="Proteomes" id="UP000299102">
    <property type="component" value="Unassembled WGS sequence"/>
</dbReference>
<name>A0A4C1Z723_EUMVA</name>